<protein>
    <submittedName>
        <fullName evidence="1">Polyketide cyclase / dehydrase and lipid transport</fullName>
    </submittedName>
</protein>
<gene>
    <name evidence="1" type="ORF">SAMN04244553_4592</name>
</gene>
<dbReference type="InterPro" id="IPR023393">
    <property type="entry name" value="START-like_dom_sf"/>
</dbReference>
<dbReference type="RefSeq" id="WP_097246548.1">
    <property type="nucleotide sequence ID" value="NZ_JAMTCV010000003.1"/>
</dbReference>
<dbReference type="STRING" id="1379680.GCA_001612615_03884"/>
<name>A0A285LT73_9NOCA</name>
<keyword evidence="2" id="KW-1185">Reference proteome</keyword>
<organism evidence="1 2">
    <name type="scientific">Nocardia amikacinitolerans</name>
    <dbReference type="NCBI Taxonomy" id="756689"/>
    <lineage>
        <taxon>Bacteria</taxon>
        <taxon>Bacillati</taxon>
        <taxon>Actinomycetota</taxon>
        <taxon>Actinomycetes</taxon>
        <taxon>Mycobacteriales</taxon>
        <taxon>Nocardiaceae</taxon>
        <taxon>Nocardia</taxon>
    </lineage>
</organism>
<evidence type="ECO:0000313" key="1">
    <source>
        <dbReference type="EMBL" id="SNY87643.1"/>
    </source>
</evidence>
<dbReference type="EMBL" id="OBEG01000004">
    <property type="protein sequence ID" value="SNY87643.1"/>
    <property type="molecule type" value="Genomic_DNA"/>
</dbReference>
<dbReference type="CDD" id="cd07812">
    <property type="entry name" value="SRPBCC"/>
    <property type="match status" value="1"/>
</dbReference>
<dbReference type="SUPFAM" id="SSF55961">
    <property type="entry name" value="Bet v1-like"/>
    <property type="match status" value="1"/>
</dbReference>
<dbReference type="Pfam" id="PF10604">
    <property type="entry name" value="Polyketide_cyc2"/>
    <property type="match status" value="1"/>
</dbReference>
<dbReference type="Proteomes" id="UP000219565">
    <property type="component" value="Unassembled WGS sequence"/>
</dbReference>
<reference evidence="1 2" key="1">
    <citation type="submission" date="2017-09" db="EMBL/GenBank/DDBJ databases">
        <authorList>
            <person name="Ehlers B."/>
            <person name="Leendertz F.H."/>
        </authorList>
    </citation>
    <scope>NUCLEOTIDE SEQUENCE [LARGE SCALE GENOMIC DNA]</scope>
    <source>
        <strain evidence="1 2">DSM 45537</strain>
    </source>
</reference>
<dbReference type="AlphaFoldDB" id="A0A285LT73"/>
<sequence length="167" mass="18707">MPRTKQVSDSIVVAIDPVTAYDRVSDVTQIHRWSPENTGALVAEPGAPACVGMRFVGTNIRRGVRWSTGCEVTAADRGSRFAFKVRRYGLRKPVLPVAIASWEYRFEAVPEGTLITETWTDDRRGWPDLPTLWFDKIATGKPGFAEFQRGNIRRTLERLKADLESAA</sequence>
<proteinExistence type="predicted"/>
<accession>A0A285LT73</accession>
<dbReference type="Gene3D" id="3.30.530.20">
    <property type="match status" value="1"/>
</dbReference>
<dbReference type="InterPro" id="IPR019587">
    <property type="entry name" value="Polyketide_cyclase/dehydratase"/>
</dbReference>
<evidence type="ECO:0000313" key="2">
    <source>
        <dbReference type="Proteomes" id="UP000219565"/>
    </source>
</evidence>
<dbReference type="OrthoDB" id="4618973at2"/>